<keyword evidence="2" id="KW-1185">Reference proteome</keyword>
<organism evidence="1 2">
    <name type="scientific">Pleuronectes platessa</name>
    <name type="common">European plaice</name>
    <dbReference type="NCBI Taxonomy" id="8262"/>
    <lineage>
        <taxon>Eukaryota</taxon>
        <taxon>Metazoa</taxon>
        <taxon>Chordata</taxon>
        <taxon>Craniata</taxon>
        <taxon>Vertebrata</taxon>
        <taxon>Euteleostomi</taxon>
        <taxon>Actinopterygii</taxon>
        <taxon>Neopterygii</taxon>
        <taxon>Teleostei</taxon>
        <taxon>Neoteleostei</taxon>
        <taxon>Acanthomorphata</taxon>
        <taxon>Carangaria</taxon>
        <taxon>Pleuronectiformes</taxon>
        <taxon>Pleuronectoidei</taxon>
        <taxon>Pleuronectidae</taxon>
        <taxon>Pleuronectes</taxon>
    </lineage>
</organism>
<reference evidence="1" key="1">
    <citation type="submission" date="2020-03" db="EMBL/GenBank/DDBJ databases">
        <authorList>
            <person name="Weist P."/>
        </authorList>
    </citation>
    <scope>NUCLEOTIDE SEQUENCE</scope>
</reference>
<protein>
    <submittedName>
        <fullName evidence="1">Uncharacterized protein</fullName>
    </submittedName>
</protein>
<gene>
    <name evidence="1" type="ORF">PLEPLA_LOCUS23424</name>
</gene>
<sequence>MNDRWQERVLGLICDPTQGNRDTGRTLDRILVRTQTSLSVDWEKFQMDSIAKRLLPCGRVLTNESSALSMTQQCISIVRKERKIWPTRIFYRTSEKEPMYYTGRGFRRQGTDQPAKIAMRVTERAKRRGRQGLTSPERRTRFGEPCWVLVQGSAEGPRRSVVPFVWSMYHQNRRCFVGSDLLDVTGFCHRQGRVLVSKWLVRRGTPPTLGIRIGAGS</sequence>
<proteinExistence type="predicted"/>
<evidence type="ECO:0000313" key="2">
    <source>
        <dbReference type="Proteomes" id="UP001153269"/>
    </source>
</evidence>
<dbReference type="Proteomes" id="UP001153269">
    <property type="component" value="Unassembled WGS sequence"/>
</dbReference>
<dbReference type="EMBL" id="CADEAL010001764">
    <property type="protein sequence ID" value="CAB1435341.1"/>
    <property type="molecule type" value="Genomic_DNA"/>
</dbReference>
<dbReference type="AlphaFoldDB" id="A0A9N7YSH7"/>
<evidence type="ECO:0000313" key="1">
    <source>
        <dbReference type="EMBL" id="CAB1435341.1"/>
    </source>
</evidence>
<accession>A0A9N7YSH7</accession>
<name>A0A9N7YSH7_PLEPL</name>
<comment type="caution">
    <text evidence="1">The sequence shown here is derived from an EMBL/GenBank/DDBJ whole genome shotgun (WGS) entry which is preliminary data.</text>
</comment>